<evidence type="ECO:0000313" key="2">
    <source>
        <dbReference type="EMBL" id="CAG8609475.1"/>
    </source>
</evidence>
<dbReference type="EMBL" id="CAJVQA010004928">
    <property type="protein sequence ID" value="CAG8609475.1"/>
    <property type="molecule type" value="Genomic_DNA"/>
</dbReference>
<reference evidence="2" key="1">
    <citation type="submission" date="2021-06" db="EMBL/GenBank/DDBJ databases">
        <authorList>
            <person name="Kallberg Y."/>
            <person name="Tangrot J."/>
            <person name="Rosling A."/>
        </authorList>
    </citation>
    <scope>NUCLEOTIDE SEQUENCE</scope>
    <source>
        <strain evidence="2">FL966</strain>
    </source>
</reference>
<keyword evidence="3" id="KW-1185">Reference proteome</keyword>
<organism evidence="2 3">
    <name type="scientific">Cetraspora pellucida</name>
    <dbReference type="NCBI Taxonomy" id="1433469"/>
    <lineage>
        <taxon>Eukaryota</taxon>
        <taxon>Fungi</taxon>
        <taxon>Fungi incertae sedis</taxon>
        <taxon>Mucoromycota</taxon>
        <taxon>Glomeromycotina</taxon>
        <taxon>Glomeromycetes</taxon>
        <taxon>Diversisporales</taxon>
        <taxon>Gigasporaceae</taxon>
        <taxon>Cetraspora</taxon>
    </lineage>
</organism>
<keyword evidence="1" id="KW-0812">Transmembrane</keyword>
<feature type="non-terminal residue" evidence="2">
    <location>
        <position position="97"/>
    </location>
</feature>
<evidence type="ECO:0000313" key="3">
    <source>
        <dbReference type="Proteomes" id="UP000789759"/>
    </source>
</evidence>
<protein>
    <submittedName>
        <fullName evidence="2">24766_t:CDS:1</fullName>
    </submittedName>
</protein>
<dbReference type="Proteomes" id="UP000789759">
    <property type="component" value="Unassembled WGS sequence"/>
</dbReference>
<accession>A0A9N9CSF8</accession>
<proteinExistence type="predicted"/>
<dbReference type="AlphaFoldDB" id="A0A9N9CSF8"/>
<comment type="caution">
    <text evidence="2">The sequence shown here is derived from an EMBL/GenBank/DDBJ whole genome shotgun (WGS) entry which is preliminary data.</text>
</comment>
<sequence>MEDLHESISDISQISKTIEKQNEEISFQKKLVNKGGCSRADIWNDFICEESDRKGHYGTKSLLKAFVYAGILFLVIDNSFVWDLLNLLEPGYTPPGR</sequence>
<evidence type="ECO:0000256" key="1">
    <source>
        <dbReference type="SAM" id="Phobius"/>
    </source>
</evidence>
<keyword evidence="1" id="KW-1133">Transmembrane helix</keyword>
<dbReference type="OrthoDB" id="10437195at2759"/>
<name>A0A9N9CSF8_9GLOM</name>
<gene>
    <name evidence="2" type="ORF">CPELLU_LOCUS7381</name>
</gene>
<keyword evidence="1" id="KW-0472">Membrane</keyword>
<feature type="transmembrane region" description="Helical" evidence="1">
    <location>
        <begin position="62"/>
        <end position="82"/>
    </location>
</feature>